<sequence length="193" mass="21551">MTSLYNDLKNSCKNTSRNFAILKIAFPSEEIASMYTQAIQKHNDSIINNYHCDAGFDLFVPNNVVFNSEIDDLYSSKMIEMKVTTEMIYCDVSKDQLSPAAFHLCARSSISKTPLMLANHIGIVDSGYRGYIIGAFRWLKNPESNNNLYVVEKGTRLVQICHPTLCPIYVKVVNENELTETSRGSGGFGSTGI</sequence>
<name>A0A6C0HTV7_9ZZZZ</name>
<organism evidence="2">
    <name type="scientific">viral metagenome</name>
    <dbReference type="NCBI Taxonomy" id="1070528"/>
    <lineage>
        <taxon>unclassified sequences</taxon>
        <taxon>metagenomes</taxon>
        <taxon>organismal metagenomes</taxon>
    </lineage>
</organism>
<feature type="domain" description="dUTPase-like" evidence="1">
    <location>
        <begin position="49"/>
        <end position="192"/>
    </location>
</feature>
<dbReference type="Pfam" id="PF00692">
    <property type="entry name" value="dUTPase"/>
    <property type="match status" value="1"/>
</dbReference>
<accession>A0A6C0HTV7</accession>
<proteinExistence type="predicted"/>
<evidence type="ECO:0000259" key="1">
    <source>
        <dbReference type="Pfam" id="PF00692"/>
    </source>
</evidence>
<dbReference type="EMBL" id="MN740013">
    <property type="protein sequence ID" value="QHT83904.1"/>
    <property type="molecule type" value="Genomic_DNA"/>
</dbReference>
<dbReference type="AlphaFoldDB" id="A0A6C0HTV7"/>
<dbReference type="Gene3D" id="2.70.40.10">
    <property type="match status" value="1"/>
</dbReference>
<protein>
    <recommendedName>
        <fullName evidence="1">dUTPase-like domain-containing protein</fullName>
    </recommendedName>
</protein>
<reference evidence="2" key="1">
    <citation type="journal article" date="2020" name="Nature">
        <title>Giant virus diversity and host interactions through global metagenomics.</title>
        <authorList>
            <person name="Schulz F."/>
            <person name="Roux S."/>
            <person name="Paez-Espino D."/>
            <person name="Jungbluth S."/>
            <person name="Walsh D.A."/>
            <person name="Denef V.J."/>
            <person name="McMahon K.D."/>
            <person name="Konstantinidis K.T."/>
            <person name="Eloe-Fadrosh E.A."/>
            <person name="Kyrpides N.C."/>
            <person name="Woyke T."/>
        </authorList>
    </citation>
    <scope>NUCLEOTIDE SEQUENCE</scope>
    <source>
        <strain evidence="2">GVMAG-M-3300023184-168</strain>
    </source>
</reference>
<evidence type="ECO:0000313" key="2">
    <source>
        <dbReference type="EMBL" id="QHT83904.1"/>
    </source>
</evidence>
<dbReference type="SUPFAM" id="SSF51283">
    <property type="entry name" value="dUTPase-like"/>
    <property type="match status" value="1"/>
</dbReference>
<dbReference type="InterPro" id="IPR036157">
    <property type="entry name" value="dUTPase-like_sf"/>
</dbReference>
<dbReference type="InterPro" id="IPR029054">
    <property type="entry name" value="dUTPase-like"/>
</dbReference>